<feature type="chain" id="PRO_5043753614" description="WRKY domain-containing protein" evidence="7">
    <location>
        <begin position="25"/>
        <end position="277"/>
    </location>
</feature>
<evidence type="ECO:0000256" key="4">
    <source>
        <dbReference type="ARBA" id="ARBA00023163"/>
    </source>
</evidence>
<dbReference type="InterPro" id="IPR044810">
    <property type="entry name" value="WRKY_plant"/>
</dbReference>
<evidence type="ECO:0000256" key="3">
    <source>
        <dbReference type="ARBA" id="ARBA00023125"/>
    </source>
</evidence>
<accession>A0AAV7FKI2</accession>
<evidence type="ECO:0000313" key="10">
    <source>
        <dbReference type="Proteomes" id="UP000775213"/>
    </source>
</evidence>
<feature type="compositionally biased region" description="Polar residues" evidence="6">
    <location>
        <begin position="166"/>
        <end position="175"/>
    </location>
</feature>
<evidence type="ECO:0000256" key="6">
    <source>
        <dbReference type="SAM" id="MobiDB-lite"/>
    </source>
</evidence>
<evidence type="ECO:0000256" key="7">
    <source>
        <dbReference type="SAM" id="SignalP"/>
    </source>
</evidence>
<feature type="region of interest" description="Disordered" evidence="6">
    <location>
        <begin position="160"/>
        <end position="179"/>
    </location>
</feature>
<dbReference type="PANTHER" id="PTHR31429:SF114">
    <property type="entry name" value="WRKY TRANSCRIPTION FACTOR WRKY71"/>
    <property type="match status" value="1"/>
</dbReference>
<dbReference type="Pfam" id="PF03106">
    <property type="entry name" value="WRKY"/>
    <property type="match status" value="1"/>
</dbReference>
<keyword evidence="3" id="KW-0238">DNA-binding</keyword>
<keyword evidence="4" id="KW-0804">Transcription</keyword>
<evidence type="ECO:0000256" key="5">
    <source>
        <dbReference type="ARBA" id="ARBA00023242"/>
    </source>
</evidence>
<dbReference type="AlphaFoldDB" id="A0AAV7FKI2"/>
<comment type="caution">
    <text evidence="9">The sequence shown here is derived from an EMBL/GenBank/DDBJ whole genome shotgun (WGS) entry which is preliminary data.</text>
</comment>
<keyword evidence="2" id="KW-0805">Transcription regulation</keyword>
<dbReference type="GO" id="GO:0005634">
    <property type="term" value="C:nucleus"/>
    <property type="evidence" value="ECO:0007669"/>
    <property type="project" value="UniProtKB-SubCell"/>
</dbReference>
<keyword evidence="5" id="KW-0539">Nucleus</keyword>
<name>A0AAV7FKI2_DENCH</name>
<evidence type="ECO:0000259" key="8">
    <source>
        <dbReference type="PROSITE" id="PS50811"/>
    </source>
</evidence>
<sequence>MPPSTTSLLVASAVLLGHFLAALSFHDVLPVASDRLSIENIFEEFVLSKIQFPLSLIIMGSTKDSPVSLDLSISCNNPSKHKEIRIDGMNRMEEGGVNRICQVKEEIKRVAEENKRLAEMLATICERHRALRAHFIDLMNNSSSPLTTKKRKSEVIMNRTEEGNHTENPTSNCSSEHVIDQEAKPRVSKLYIRADGRVVRDGYHWRKYGQKVIRDNPYPRAYFRCSFAPVCPVKKKVQRCTEDHSVLVLTYEGEHNHIQPSPADPQWLGMKSIINHK</sequence>
<dbReference type="InterPro" id="IPR003657">
    <property type="entry name" value="WRKY_dom"/>
</dbReference>
<protein>
    <recommendedName>
        <fullName evidence="8">WRKY domain-containing protein</fullName>
    </recommendedName>
</protein>
<dbReference type="SMART" id="SM00774">
    <property type="entry name" value="WRKY"/>
    <property type="match status" value="1"/>
</dbReference>
<evidence type="ECO:0000256" key="2">
    <source>
        <dbReference type="ARBA" id="ARBA00023015"/>
    </source>
</evidence>
<keyword evidence="10" id="KW-1185">Reference proteome</keyword>
<dbReference type="InterPro" id="IPR036576">
    <property type="entry name" value="WRKY_dom_sf"/>
</dbReference>
<dbReference type="GO" id="GO:0043565">
    <property type="term" value="F:sequence-specific DNA binding"/>
    <property type="evidence" value="ECO:0007669"/>
    <property type="project" value="InterPro"/>
</dbReference>
<gene>
    <name evidence="9" type="ORF">IEQ34_020407</name>
</gene>
<keyword evidence="7" id="KW-0732">Signal</keyword>
<reference evidence="9 10" key="1">
    <citation type="journal article" date="2021" name="Hortic Res">
        <title>Chromosome-scale assembly of the Dendrobium chrysotoxum genome enhances the understanding of orchid evolution.</title>
        <authorList>
            <person name="Zhang Y."/>
            <person name="Zhang G.Q."/>
            <person name="Zhang D."/>
            <person name="Liu X.D."/>
            <person name="Xu X.Y."/>
            <person name="Sun W.H."/>
            <person name="Yu X."/>
            <person name="Zhu X."/>
            <person name="Wang Z.W."/>
            <person name="Zhao X."/>
            <person name="Zhong W.Y."/>
            <person name="Chen H."/>
            <person name="Yin W.L."/>
            <person name="Huang T."/>
            <person name="Niu S.C."/>
            <person name="Liu Z.J."/>
        </authorList>
    </citation>
    <scope>NUCLEOTIDE SEQUENCE [LARGE SCALE GENOMIC DNA]</scope>
    <source>
        <strain evidence="9">Lindl</strain>
    </source>
</reference>
<evidence type="ECO:0000313" key="9">
    <source>
        <dbReference type="EMBL" id="KAH0449715.1"/>
    </source>
</evidence>
<dbReference type="EMBL" id="JAGFBR010000018">
    <property type="protein sequence ID" value="KAH0449715.1"/>
    <property type="molecule type" value="Genomic_DNA"/>
</dbReference>
<dbReference type="SUPFAM" id="SSF118290">
    <property type="entry name" value="WRKY DNA-binding domain"/>
    <property type="match status" value="1"/>
</dbReference>
<dbReference type="Proteomes" id="UP000775213">
    <property type="component" value="Unassembled WGS sequence"/>
</dbReference>
<dbReference type="PROSITE" id="PS50811">
    <property type="entry name" value="WRKY"/>
    <property type="match status" value="1"/>
</dbReference>
<feature type="signal peptide" evidence="7">
    <location>
        <begin position="1"/>
        <end position="24"/>
    </location>
</feature>
<feature type="domain" description="WRKY" evidence="8">
    <location>
        <begin position="194"/>
        <end position="260"/>
    </location>
</feature>
<dbReference type="PANTHER" id="PTHR31429">
    <property type="entry name" value="WRKY TRANSCRIPTION FACTOR 36-RELATED"/>
    <property type="match status" value="1"/>
</dbReference>
<organism evidence="9 10">
    <name type="scientific">Dendrobium chrysotoxum</name>
    <name type="common">Orchid</name>
    <dbReference type="NCBI Taxonomy" id="161865"/>
    <lineage>
        <taxon>Eukaryota</taxon>
        <taxon>Viridiplantae</taxon>
        <taxon>Streptophyta</taxon>
        <taxon>Embryophyta</taxon>
        <taxon>Tracheophyta</taxon>
        <taxon>Spermatophyta</taxon>
        <taxon>Magnoliopsida</taxon>
        <taxon>Liliopsida</taxon>
        <taxon>Asparagales</taxon>
        <taxon>Orchidaceae</taxon>
        <taxon>Epidendroideae</taxon>
        <taxon>Malaxideae</taxon>
        <taxon>Dendrobiinae</taxon>
        <taxon>Dendrobium</taxon>
    </lineage>
</organism>
<comment type="subcellular location">
    <subcellularLocation>
        <location evidence="1">Nucleus</location>
    </subcellularLocation>
</comment>
<dbReference type="Gene3D" id="2.20.25.80">
    <property type="entry name" value="WRKY domain"/>
    <property type="match status" value="1"/>
</dbReference>
<dbReference type="GO" id="GO:0003700">
    <property type="term" value="F:DNA-binding transcription factor activity"/>
    <property type="evidence" value="ECO:0007669"/>
    <property type="project" value="InterPro"/>
</dbReference>
<proteinExistence type="predicted"/>
<evidence type="ECO:0000256" key="1">
    <source>
        <dbReference type="ARBA" id="ARBA00004123"/>
    </source>
</evidence>